<dbReference type="AlphaFoldDB" id="A0A4Q2UV19"/>
<protein>
    <submittedName>
        <fullName evidence="1">Uncharacterized protein</fullName>
    </submittedName>
</protein>
<dbReference type="Proteomes" id="UP000290407">
    <property type="component" value="Unassembled WGS sequence"/>
</dbReference>
<organism evidence="1 2">
    <name type="scientific">Spirosoma sordidisoli</name>
    <dbReference type="NCBI Taxonomy" id="2502893"/>
    <lineage>
        <taxon>Bacteria</taxon>
        <taxon>Pseudomonadati</taxon>
        <taxon>Bacteroidota</taxon>
        <taxon>Cytophagia</taxon>
        <taxon>Cytophagales</taxon>
        <taxon>Cytophagaceae</taxon>
        <taxon>Spirosoma</taxon>
    </lineage>
</organism>
<proteinExistence type="predicted"/>
<evidence type="ECO:0000313" key="1">
    <source>
        <dbReference type="EMBL" id="RYC70759.1"/>
    </source>
</evidence>
<accession>A0A4Q2UV19</accession>
<dbReference type="RefSeq" id="WP_129599126.1">
    <property type="nucleotide sequence ID" value="NZ_SBLB01000001.1"/>
</dbReference>
<evidence type="ECO:0000313" key="2">
    <source>
        <dbReference type="Proteomes" id="UP000290407"/>
    </source>
</evidence>
<name>A0A4Q2UV19_9BACT</name>
<reference evidence="1 2" key="1">
    <citation type="submission" date="2019-01" db="EMBL/GenBank/DDBJ databases">
        <title>Spirosoma flava sp. nov., a propanil-degrading bacterium isolated from herbicide-contaminated soil.</title>
        <authorList>
            <person name="Zhang L."/>
            <person name="Jiang J.-D."/>
        </authorList>
    </citation>
    <scope>NUCLEOTIDE SEQUENCE [LARGE SCALE GENOMIC DNA]</scope>
    <source>
        <strain evidence="1 2">TY50</strain>
    </source>
</reference>
<sequence length="249" mass="27916">MPKVSTERIVRDKGQDTEFIFQYDVNVTKDGVFSTTLPSDVASRLELAGISLAQNRLGNKGYIESKTFDELIKRVRDIVDLYFSKELISEKIIIRYAIRTTCAYVLDKDGNIAPNGTYSPLGGAGWINGTVPQHASSPMPYGILAYCKPFVRRDYLYKNGKIKTEFVSNIDWRTDDLLESGVALKWLNDLCSICPPDNAPVQEIDYTEPVAAFFVQLIKSLCAINEKIKDFLDPVSIKTIAESNGRLLD</sequence>
<dbReference type="EMBL" id="SBLB01000001">
    <property type="protein sequence ID" value="RYC70759.1"/>
    <property type="molecule type" value="Genomic_DNA"/>
</dbReference>
<gene>
    <name evidence="1" type="ORF">EQG79_00980</name>
</gene>
<comment type="caution">
    <text evidence="1">The sequence shown here is derived from an EMBL/GenBank/DDBJ whole genome shotgun (WGS) entry which is preliminary data.</text>
</comment>
<keyword evidence="2" id="KW-1185">Reference proteome</keyword>